<dbReference type="VEuPathDB" id="PiroplasmaDB:BMR1_01G01856"/>
<evidence type="ECO:0000313" key="3">
    <source>
        <dbReference type="Proteomes" id="UP000002899"/>
    </source>
</evidence>
<keyword evidence="3" id="KW-1185">Reference proteome</keyword>
<feature type="chain" id="PRO_5012975317" evidence="1">
    <location>
        <begin position="24"/>
        <end position="246"/>
    </location>
</feature>
<reference evidence="2 3" key="2">
    <citation type="journal article" date="2013" name="PLoS ONE">
        <title>Whole genome mapping and re-organization of the nuclear and mitochondrial genomes of Babesia microti isolates.</title>
        <authorList>
            <person name="Cornillot E."/>
            <person name="Dassouli A."/>
            <person name="Garg A."/>
            <person name="Pachikara N."/>
            <person name="Randazzo S."/>
            <person name="Depoix D."/>
            <person name="Carcy B."/>
            <person name="Delbecq S."/>
            <person name="Frutos R."/>
            <person name="Silva J.C."/>
            <person name="Sutton R."/>
            <person name="Krause P.J."/>
            <person name="Mamoun C.B."/>
        </authorList>
    </citation>
    <scope>NUCLEOTIDE SEQUENCE [LARGE SCALE GENOMIC DNA]</scope>
    <source>
        <strain evidence="2 3">RI</strain>
    </source>
</reference>
<dbReference type="AlphaFoldDB" id="A0A1N6LWT2"/>
<gene>
    <name evidence="2" type="ORF">BMR1_01G01856</name>
</gene>
<protein>
    <submittedName>
        <fullName evidence="2">Uncharacterized protein</fullName>
    </submittedName>
</protein>
<proteinExistence type="predicted"/>
<dbReference type="GeneID" id="33043607"/>
<dbReference type="OrthoDB" id="360137at2759"/>
<keyword evidence="1" id="KW-0732">Signal</keyword>
<dbReference type="KEGG" id="bmic:BMR1_01G01856"/>
<evidence type="ECO:0000313" key="2">
    <source>
        <dbReference type="EMBL" id="SIO73326.1"/>
    </source>
</evidence>
<reference evidence="2 3" key="3">
    <citation type="journal article" date="2016" name="Sci. Rep.">
        <title>Genome-wide diversity and gene expression profiling of Babesia microti isolates identify polymorphic genes that mediate host-pathogen interactions.</title>
        <authorList>
            <person name="Silva J.C."/>
            <person name="Cornillot E."/>
            <person name="McCracken C."/>
            <person name="Usmani-Brown S."/>
            <person name="Dwivedi A."/>
            <person name="Ifeonu O.O."/>
            <person name="Crabtree J."/>
            <person name="Gotia H.T."/>
            <person name="Virji A.Z."/>
            <person name="Reynes C."/>
            <person name="Colinge J."/>
            <person name="Kumar V."/>
            <person name="Lawres L."/>
            <person name="Pazzi J.E."/>
            <person name="Pablo J.V."/>
            <person name="Hung C."/>
            <person name="Brancato J."/>
            <person name="Kumari P."/>
            <person name="Orvis J."/>
            <person name="Tretina K."/>
            <person name="Chibucos M."/>
            <person name="Ott S."/>
            <person name="Sadzewicz L."/>
            <person name="Sengamalay N."/>
            <person name="Shetty A.C."/>
            <person name="Su Q."/>
            <person name="Tallon L."/>
            <person name="Fraser C.M."/>
            <person name="Frutos R."/>
            <person name="Molina D.M."/>
            <person name="Krause P.J."/>
            <person name="Ben Mamoun C."/>
        </authorList>
    </citation>
    <scope>NUCLEOTIDE SEQUENCE [LARGE SCALE GENOMIC DNA]</scope>
    <source>
        <strain evidence="2 3">RI</strain>
    </source>
</reference>
<evidence type="ECO:0000256" key="1">
    <source>
        <dbReference type="SAM" id="SignalP"/>
    </source>
</evidence>
<feature type="signal peptide" evidence="1">
    <location>
        <begin position="1"/>
        <end position="23"/>
    </location>
</feature>
<sequence>MLIHSLRLLVLVFVVIKFGWTRCEDYLVIPNTQKFCKGDRILSASENRGETEARKACDRLCDCNLISASFGSDASDSSVDYHFSWLCSEDFTNLEHSIGWTTLVKADLLRKHAGGLNLLLNITTDCDIADETPIYDAGVLANVAKECSSDPDCYLLLSNTASIKRCRGKLGKNVTPSPGNFVLYKNAPNEWPIREAYSYTRVPYSHSYLHGPLTPDHFFNNLSQGTLVRARRIGSRQGSDSSANHA</sequence>
<accession>A0A1N6LWT2</accession>
<organism evidence="2 3">
    <name type="scientific">Babesia microti (strain RI)</name>
    <dbReference type="NCBI Taxonomy" id="1133968"/>
    <lineage>
        <taxon>Eukaryota</taxon>
        <taxon>Sar</taxon>
        <taxon>Alveolata</taxon>
        <taxon>Apicomplexa</taxon>
        <taxon>Aconoidasida</taxon>
        <taxon>Piroplasmida</taxon>
        <taxon>Babesiidae</taxon>
        <taxon>Babesia</taxon>
    </lineage>
</organism>
<name>A0A1N6LWT2_BABMR</name>
<dbReference type="Proteomes" id="UP000002899">
    <property type="component" value="Chromosome I"/>
</dbReference>
<dbReference type="EMBL" id="FO082871">
    <property type="protein sequence ID" value="SIO73326.1"/>
    <property type="molecule type" value="Genomic_DNA"/>
</dbReference>
<reference evidence="2 3" key="1">
    <citation type="journal article" date="2012" name="Nucleic Acids Res.">
        <title>Sequencing of the smallest Apicomplexan genome from the human pathogen Babesia microti.</title>
        <authorList>
            <person name="Cornillot E."/>
            <person name="Hadj-Kaddour K."/>
            <person name="Dassouli A."/>
            <person name="Noel B."/>
            <person name="Ranwez V."/>
            <person name="Vacherie B."/>
            <person name="Augagneur Y."/>
            <person name="Bres V."/>
            <person name="Duclos A."/>
            <person name="Randazzo S."/>
            <person name="Carcy B."/>
            <person name="Debierre-Grockiego F."/>
            <person name="Delbecq S."/>
            <person name="Moubri-Menage K."/>
            <person name="Shams-Eldin H."/>
            <person name="Usmani-Brown S."/>
            <person name="Bringaud F."/>
            <person name="Wincker P."/>
            <person name="Vivares C.P."/>
            <person name="Schwarz R.T."/>
            <person name="Schetters T.P."/>
            <person name="Krause P.J."/>
            <person name="Gorenflot A."/>
            <person name="Berry V."/>
            <person name="Barbe V."/>
            <person name="Ben Mamoun C."/>
        </authorList>
    </citation>
    <scope>NUCLEOTIDE SEQUENCE [LARGE SCALE GENOMIC DNA]</scope>
    <source>
        <strain evidence="2 3">RI</strain>
    </source>
</reference>
<dbReference type="RefSeq" id="XP_021337428.1">
    <property type="nucleotide sequence ID" value="XM_021482813.1"/>
</dbReference>